<feature type="non-terminal residue" evidence="1">
    <location>
        <position position="59"/>
    </location>
</feature>
<gene>
    <name evidence="1" type="ORF">EAG_06506</name>
</gene>
<evidence type="ECO:0000313" key="1">
    <source>
        <dbReference type="EMBL" id="EFN72815.1"/>
    </source>
</evidence>
<keyword evidence="2" id="KW-1185">Reference proteome</keyword>
<protein>
    <submittedName>
        <fullName evidence="1">Uncharacterized protein</fullName>
    </submittedName>
</protein>
<proteinExistence type="predicted"/>
<accession>E2A174</accession>
<reference evidence="1 2" key="1">
    <citation type="journal article" date="2010" name="Science">
        <title>Genomic comparison of the ants Camponotus floridanus and Harpegnathos saltator.</title>
        <authorList>
            <person name="Bonasio R."/>
            <person name="Zhang G."/>
            <person name="Ye C."/>
            <person name="Mutti N.S."/>
            <person name="Fang X."/>
            <person name="Qin N."/>
            <person name="Donahue G."/>
            <person name="Yang P."/>
            <person name="Li Q."/>
            <person name="Li C."/>
            <person name="Zhang P."/>
            <person name="Huang Z."/>
            <person name="Berger S.L."/>
            <person name="Reinberg D."/>
            <person name="Wang J."/>
            <person name="Liebig J."/>
        </authorList>
    </citation>
    <scope>NUCLEOTIDE SEQUENCE [LARGE SCALE GENOMIC DNA]</scope>
    <source>
        <strain evidence="2">C129</strain>
    </source>
</reference>
<dbReference type="Proteomes" id="UP000000311">
    <property type="component" value="Unassembled WGS sequence"/>
</dbReference>
<dbReference type="EMBL" id="GL435713">
    <property type="protein sequence ID" value="EFN72815.1"/>
    <property type="molecule type" value="Genomic_DNA"/>
</dbReference>
<dbReference type="InParanoid" id="E2A174"/>
<sequence length="59" mass="7136">RIVRKFLRDTQNPFDIPERRFQEIYRLSREAVMQLCMELHPYMPQSIKSTAILSELKVL</sequence>
<dbReference type="OrthoDB" id="7699131at2759"/>
<dbReference type="AlphaFoldDB" id="E2A174"/>
<evidence type="ECO:0000313" key="2">
    <source>
        <dbReference type="Proteomes" id="UP000000311"/>
    </source>
</evidence>
<feature type="non-terminal residue" evidence="1">
    <location>
        <position position="1"/>
    </location>
</feature>
<organism evidence="2">
    <name type="scientific">Camponotus floridanus</name>
    <name type="common">Florida carpenter ant</name>
    <dbReference type="NCBI Taxonomy" id="104421"/>
    <lineage>
        <taxon>Eukaryota</taxon>
        <taxon>Metazoa</taxon>
        <taxon>Ecdysozoa</taxon>
        <taxon>Arthropoda</taxon>
        <taxon>Hexapoda</taxon>
        <taxon>Insecta</taxon>
        <taxon>Pterygota</taxon>
        <taxon>Neoptera</taxon>
        <taxon>Endopterygota</taxon>
        <taxon>Hymenoptera</taxon>
        <taxon>Apocrita</taxon>
        <taxon>Aculeata</taxon>
        <taxon>Formicoidea</taxon>
        <taxon>Formicidae</taxon>
        <taxon>Formicinae</taxon>
        <taxon>Camponotus</taxon>
    </lineage>
</organism>
<name>E2A174_CAMFO</name>